<comment type="caution">
    <text evidence="1">The sequence shown here is derived from an EMBL/GenBank/DDBJ whole genome shotgun (WGS) entry which is preliminary data.</text>
</comment>
<name>A0A3M7S9R3_BRAPC</name>
<proteinExistence type="predicted"/>
<accession>A0A3M7S9R3</accession>
<evidence type="ECO:0000313" key="1">
    <source>
        <dbReference type="EMBL" id="RNA32511.1"/>
    </source>
</evidence>
<keyword evidence="2" id="KW-1185">Reference proteome</keyword>
<dbReference type="EMBL" id="REGN01001790">
    <property type="protein sequence ID" value="RNA32511.1"/>
    <property type="molecule type" value="Genomic_DNA"/>
</dbReference>
<dbReference type="Proteomes" id="UP000276133">
    <property type="component" value="Unassembled WGS sequence"/>
</dbReference>
<evidence type="ECO:0000313" key="2">
    <source>
        <dbReference type="Proteomes" id="UP000276133"/>
    </source>
</evidence>
<dbReference type="AlphaFoldDB" id="A0A3M7S9R3"/>
<sequence>MKLLFTMFSVKNFFYDFKCQQRKIKIRFIKQVLDDFFEQIDQIGQIDNIYVICLTGRLLLSDN</sequence>
<protein>
    <submittedName>
        <fullName evidence="1">Uncharacterized protein</fullName>
    </submittedName>
</protein>
<organism evidence="1 2">
    <name type="scientific">Brachionus plicatilis</name>
    <name type="common">Marine rotifer</name>
    <name type="synonym">Brachionus muelleri</name>
    <dbReference type="NCBI Taxonomy" id="10195"/>
    <lineage>
        <taxon>Eukaryota</taxon>
        <taxon>Metazoa</taxon>
        <taxon>Spiralia</taxon>
        <taxon>Gnathifera</taxon>
        <taxon>Rotifera</taxon>
        <taxon>Eurotatoria</taxon>
        <taxon>Monogononta</taxon>
        <taxon>Pseudotrocha</taxon>
        <taxon>Ploima</taxon>
        <taxon>Brachionidae</taxon>
        <taxon>Brachionus</taxon>
    </lineage>
</organism>
<reference evidence="1 2" key="1">
    <citation type="journal article" date="2018" name="Sci. Rep.">
        <title>Genomic signatures of local adaptation to the degree of environmental predictability in rotifers.</title>
        <authorList>
            <person name="Franch-Gras L."/>
            <person name="Hahn C."/>
            <person name="Garcia-Roger E.M."/>
            <person name="Carmona M.J."/>
            <person name="Serra M."/>
            <person name="Gomez A."/>
        </authorList>
    </citation>
    <scope>NUCLEOTIDE SEQUENCE [LARGE SCALE GENOMIC DNA]</scope>
    <source>
        <strain evidence="1">HYR1</strain>
    </source>
</reference>
<gene>
    <name evidence="1" type="ORF">BpHYR1_016072</name>
</gene>